<dbReference type="GO" id="GO:0005886">
    <property type="term" value="C:plasma membrane"/>
    <property type="evidence" value="ECO:0007669"/>
    <property type="project" value="TreeGrafter"/>
</dbReference>
<dbReference type="InterPro" id="IPR036318">
    <property type="entry name" value="FAD-bd_PCMH-like_sf"/>
</dbReference>
<dbReference type="Pfam" id="PF00571">
    <property type="entry name" value="CBS"/>
    <property type="match status" value="2"/>
</dbReference>
<dbReference type="SUPFAM" id="SSF54631">
    <property type="entry name" value="CBS-domain pair"/>
    <property type="match status" value="1"/>
</dbReference>
<dbReference type="Gene3D" id="3.30.465.10">
    <property type="match status" value="1"/>
</dbReference>
<comment type="similarity">
    <text evidence="1">Belongs to the UPF0053 family. Hemolysin C subfamily.</text>
</comment>
<evidence type="ECO:0000256" key="5">
    <source>
        <dbReference type="SAM" id="MobiDB-lite"/>
    </source>
</evidence>
<dbReference type="CDD" id="cd04590">
    <property type="entry name" value="CBS_pair_CorC_HlyC_assoc"/>
    <property type="match status" value="1"/>
</dbReference>
<comment type="caution">
    <text evidence="7">The sequence shown here is derived from an EMBL/GenBank/DDBJ whole genome shotgun (WGS) entry which is preliminary data.</text>
</comment>
<evidence type="ECO:0000313" key="8">
    <source>
        <dbReference type="Proteomes" id="UP000531216"/>
    </source>
</evidence>
<protein>
    <submittedName>
        <fullName evidence="7">CBS domain containing-hemolysin-like protein</fullName>
    </submittedName>
</protein>
<organism evidence="7 8">
    <name type="scientific">Aureimonas phyllosphaerae</name>
    <dbReference type="NCBI Taxonomy" id="1166078"/>
    <lineage>
        <taxon>Bacteria</taxon>
        <taxon>Pseudomonadati</taxon>
        <taxon>Pseudomonadota</taxon>
        <taxon>Alphaproteobacteria</taxon>
        <taxon>Hyphomicrobiales</taxon>
        <taxon>Aurantimonadaceae</taxon>
        <taxon>Aureimonas</taxon>
    </lineage>
</organism>
<evidence type="ECO:0000256" key="2">
    <source>
        <dbReference type="ARBA" id="ARBA00022737"/>
    </source>
</evidence>
<dbReference type="InterPro" id="IPR046342">
    <property type="entry name" value="CBS_dom_sf"/>
</dbReference>
<dbReference type="GO" id="GO:0050660">
    <property type="term" value="F:flavin adenine dinucleotide binding"/>
    <property type="evidence" value="ECO:0007669"/>
    <property type="project" value="InterPro"/>
</dbReference>
<dbReference type="PROSITE" id="PS51371">
    <property type="entry name" value="CBS"/>
    <property type="match status" value="2"/>
</dbReference>
<reference evidence="7 8" key="1">
    <citation type="submission" date="2020-08" db="EMBL/GenBank/DDBJ databases">
        <title>Genomic Encyclopedia of Type Strains, Phase IV (KMG-IV): sequencing the most valuable type-strain genomes for metagenomic binning, comparative biology and taxonomic classification.</title>
        <authorList>
            <person name="Goeker M."/>
        </authorList>
    </citation>
    <scope>NUCLEOTIDE SEQUENCE [LARGE SCALE GENOMIC DNA]</scope>
    <source>
        <strain evidence="7 8">DSM 25024</strain>
    </source>
</reference>
<feature type="domain" description="CBS" evidence="6">
    <location>
        <begin position="97"/>
        <end position="161"/>
    </location>
</feature>
<keyword evidence="8" id="KW-1185">Reference proteome</keyword>
<dbReference type="InterPro" id="IPR005170">
    <property type="entry name" value="Transptr-assoc_dom"/>
</dbReference>
<evidence type="ECO:0000259" key="6">
    <source>
        <dbReference type="PROSITE" id="PS51371"/>
    </source>
</evidence>
<dbReference type="PANTHER" id="PTHR22777">
    <property type="entry name" value="HEMOLYSIN-RELATED"/>
    <property type="match status" value="1"/>
</dbReference>
<evidence type="ECO:0000256" key="3">
    <source>
        <dbReference type="ARBA" id="ARBA00023122"/>
    </source>
</evidence>
<evidence type="ECO:0000313" key="7">
    <source>
        <dbReference type="EMBL" id="MBB3937477.1"/>
    </source>
</evidence>
<name>A0A7W6BV54_9HYPH</name>
<dbReference type="InterPro" id="IPR044751">
    <property type="entry name" value="Ion_transp-like_CBS"/>
</dbReference>
<accession>A0A7W6BV54</accession>
<proteinExistence type="inferred from homology"/>
<gene>
    <name evidence="7" type="ORF">GGR05_003643</name>
</gene>
<dbReference type="SMART" id="SM00116">
    <property type="entry name" value="CBS"/>
    <property type="match status" value="2"/>
</dbReference>
<feature type="domain" description="CBS" evidence="6">
    <location>
        <begin position="188"/>
        <end position="249"/>
    </location>
</feature>
<dbReference type="Pfam" id="PF03471">
    <property type="entry name" value="CorC_HlyC"/>
    <property type="match status" value="1"/>
</dbReference>
<dbReference type="Proteomes" id="UP000531216">
    <property type="component" value="Unassembled WGS sequence"/>
</dbReference>
<dbReference type="AlphaFoldDB" id="A0A7W6BV54"/>
<sequence length="346" mass="37808">MSMPPYGDETGQEPAASEPPAETRSRRPRRAAQVPAEPGFLDSLVAFLRPRVSHSLREEIAEALTRPETEASGFTPNERLLLNNILQLHDVRVEDVMIPRTEIEGIASSATLGELMARFEETGHSRMPVYGDGLDDPLGMVHIRDVIGHVTRAALCFRHEEGAADAPVRSALDLGRVDLAHTISDLGLLRQILFVPPSMHAAELMQRMQASHIQMALVIDEYGGTDGLVSLEDILEMVVGDIEDEHDDEEALVTHAGDGVFYADGRADLDEVREIVGADFDTSEHEEDADTIGGLVVNALGRMPAQGEVVEAVDGFEIEVMDADPRRVKRLRIVRFPEGAATVLDS</sequence>
<dbReference type="InterPro" id="IPR000644">
    <property type="entry name" value="CBS_dom"/>
</dbReference>
<dbReference type="PANTHER" id="PTHR22777:SF27">
    <property type="entry name" value="MAGNESIUM AND COBALT EFFLUX PROTEIN CORC"/>
    <property type="match status" value="1"/>
</dbReference>
<evidence type="ECO:0000256" key="1">
    <source>
        <dbReference type="ARBA" id="ARBA00006446"/>
    </source>
</evidence>
<dbReference type="SUPFAM" id="SSF56176">
    <property type="entry name" value="FAD-binding/transporter-associated domain-like"/>
    <property type="match status" value="1"/>
</dbReference>
<dbReference type="InterPro" id="IPR016169">
    <property type="entry name" value="FAD-bd_PCMH_sub2"/>
</dbReference>
<dbReference type="FunFam" id="3.10.580.10:FF:000002">
    <property type="entry name" value="Magnesium/cobalt efflux protein CorC"/>
    <property type="match status" value="1"/>
</dbReference>
<evidence type="ECO:0000256" key="4">
    <source>
        <dbReference type="PROSITE-ProRule" id="PRU00703"/>
    </source>
</evidence>
<dbReference type="EMBL" id="JACIDO010000009">
    <property type="protein sequence ID" value="MBB3937477.1"/>
    <property type="molecule type" value="Genomic_DNA"/>
</dbReference>
<keyword evidence="3 4" id="KW-0129">CBS domain</keyword>
<keyword evidence="2" id="KW-0677">Repeat</keyword>
<dbReference type="SMART" id="SM01091">
    <property type="entry name" value="CorC_HlyC"/>
    <property type="match status" value="1"/>
</dbReference>
<dbReference type="Gene3D" id="3.10.580.10">
    <property type="entry name" value="CBS-domain"/>
    <property type="match status" value="1"/>
</dbReference>
<dbReference type="RefSeq" id="WP_090963823.1">
    <property type="nucleotide sequence ID" value="NZ_FOOA01000010.1"/>
</dbReference>
<feature type="region of interest" description="Disordered" evidence="5">
    <location>
        <begin position="1"/>
        <end position="35"/>
    </location>
</feature>